<name>K4Q464_BETVU</name>
<reference evidence="1" key="1">
    <citation type="journal article" date="2012" name="Genetics">
        <title>Unusual and typical features of a novel restorer-of-fertility gene of sugar beet (Beta vulgaris L.).</title>
        <authorList>
            <person name="Matsuhira H."/>
            <person name="Kagami H."/>
            <person name="Kurata M."/>
            <person name="Kitazaki K."/>
            <person name="Matsunaga M."/>
            <person name="Hamaguchi Y."/>
            <person name="Hagihara E."/>
            <person name="Ueda M."/>
            <person name="Harada M."/>
            <person name="Muramatsu A."/>
            <person name="Yui-Kurino R."/>
            <person name="Taguchi K."/>
            <person name="Tamagake H."/>
            <person name="Mikami T."/>
            <person name="Kubo T."/>
        </authorList>
    </citation>
    <scope>NUCLEOTIDE SEQUENCE</scope>
</reference>
<protein>
    <submittedName>
        <fullName evidence="1">Uncharacterized protein</fullName>
    </submittedName>
</protein>
<dbReference type="AlphaFoldDB" id="K4Q464"/>
<dbReference type="EMBL" id="AB646135">
    <property type="protein sequence ID" value="BAM64849.1"/>
    <property type="molecule type" value="Genomic_DNA"/>
</dbReference>
<proteinExistence type="predicted"/>
<accession>K4Q464</accession>
<evidence type="ECO:0000313" key="1">
    <source>
        <dbReference type="EMBL" id="BAM64849.1"/>
    </source>
</evidence>
<organism evidence="1">
    <name type="scientific">Beta vulgaris</name>
    <name type="common">Sugar beet</name>
    <dbReference type="NCBI Taxonomy" id="161934"/>
    <lineage>
        <taxon>Eukaryota</taxon>
        <taxon>Viridiplantae</taxon>
        <taxon>Streptophyta</taxon>
        <taxon>Embryophyta</taxon>
        <taxon>Tracheophyta</taxon>
        <taxon>Spermatophyta</taxon>
        <taxon>Magnoliopsida</taxon>
        <taxon>eudicotyledons</taxon>
        <taxon>Gunneridae</taxon>
        <taxon>Pentapetalae</taxon>
        <taxon>Caryophyllales</taxon>
        <taxon>Chenopodiaceae</taxon>
        <taxon>Betoideae</taxon>
        <taxon>Beta</taxon>
    </lineage>
</organism>
<sequence length="33" mass="3644">MPSKVNNIMSRSKIIKREVSTSCIMVSTVDSSD</sequence>